<keyword evidence="2 11" id="KW-0963">Cytoplasm</keyword>
<feature type="binding site" evidence="11">
    <location>
        <position position="35"/>
    </location>
    <ligand>
        <name>L-tyrosine</name>
        <dbReference type="ChEBI" id="CHEBI:58315"/>
    </ligand>
</feature>
<dbReference type="PANTHER" id="PTHR11766">
    <property type="entry name" value="TYROSYL-TRNA SYNTHETASE"/>
    <property type="match status" value="1"/>
</dbReference>
<comment type="subunit">
    <text evidence="11">Homodimer.</text>
</comment>
<dbReference type="InterPro" id="IPR002307">
    <property type="entry name" value="Tyr-tRNA-ligase"/>
</dbReference>
<dbReference type="Pfam" id="PF00579">
    <property type="entry name" value="tRNA-synt_1b"/>
    <property type="match status" value="1"/>
</dbReference>
<dbReference type="SUPFAM" id="SSF55174">
    <property type="entry name" value="Alpha-L RNA-binding motif"/>
    <property type="match status" value="1"/>
</dbReference>
<dbReference type="STRING" id="1304284.L21TH_2708"/>
<organism evidence="14 15">
    <name type="scientific">Caldisalinibacter kiritimatiensis</name>
    <dbReference type="NCBI Taxonomy" id="1304284"/>
    <lineage>
        <taxon>Bacteria</taxon>
        <taxon>Bacillati</taxon>
        <taxon>Bacillota</taxon>
        <taxon>Tissierellia</taxon>
        <taxon>Tissierellales</taxon>
        <taxon>Thermohalobacteraceae</taxon>
        <taxon>Caldisalinibacter</taxon>
    </lineage>
</organism>
<dbReference type="SUPFAM" id="SSF52374">
    <property type="entry name" value="Nucleotidylyl transferase"/>
    <property type="match status" value="1"/>
</dbReference>
<evidence type="ECO:0000313" key="14">
    <source>
        <dbReference type="EMBL" id="EOC99244.1"/>
    </source>
</evidence>
<keyword evidence="4 11" id="KW-0547">Nucleotide-binding</keyword>
<dbReference type="OrthoDB" id="9804243at2"/>
<dbReference type="EC" id="6.1.1.1" evidence="11"/>
<sequence>MANVFDVLKERGFIEQATHEEETRELLGKEPVTFYIGFDPTADSLHLGHFIQIMVMMHMQRAGHKPIALIGGGTAMVGDPTGKTEMRKMLTQEQIDKNAEALKKQISKYIDITDDKGYVVNNAEWLRNLNYIEFLREIGKHFSVNRMLTAECFKTRMEKGLSFLEFNYMIMQSYDFLELYRKYNCRLELGGNDQWSNILGGVDLVRRLEQDSVYGLTFKLLTTSEGKKMGKTESGAIWMDPDKTSPYDLYQYLRNINDADVKNTLALLTFLPMEEVERLGSLEGAEINKAKEVLAYEFTKIVHGEEEAKKAQKAAKALFSKGTDADSIPFTEIEKDKFKDGVTLLDLLLEVGLTSSKSEGRRLAQQGGIYVNNERVKDYCAVIKLEDFEDDKLMLRKGKKKYHQIRLV</sequence>
<reference evidence="14 15" key="1">
    <citation type="journal article" date="2015" name="Geomicrobiol. J.">
        <title>Caldisalinibacter kiritimatiensis gen. nov., sp. nov., a moderately thermohalophilic thiosulfate-reducing bacterium from a hypersaline microbial mat.</title>
        <authorList>
            <person name="Ben Hania W."/>
            <person name="Joseph M."/>
            <person name="Fiebig A."/>
            <person name="Bunk B."/>
            <person name="Klenk H.-P."/>
            <person name="Fardeau M.-L."/>
            <person name="Spring S."/>
        </authorList>
    </citation>
    <scope>NUCLEOTIDE SEQUENCE [LARGE SCALE GENOMIC DNA]</scope>
    <source>
        <strain evidence="14 15">L21-TH-D2</strain>
    </source>
</reference>
<dbReference type="FunFam" id="1.10.240.10:FF:000001">
    <property type="entry name" value="Tyrosine--tRNA ligase"/>
    <property type="match status" value="1"/>
</dbReference>
<dbReference type="PROSITE" id="PS50889">
    <property type="entry name" value="S4"/>
    <property type="match status" value="1"/>
</dbReference>
<keyword evidence="15" id="KW-1185">Reference proteome</keyword>
<dbReference type="Proteomes" id="UP000013378">
    <property type="component" value="Unassembled WGS sequence"/>
</dbReference>
<dbReference type="InterPro" id="IPR024107">
    <property type="entry name" value="Tyr-tRNA-ligase_bac_1"/>
</dbReference>
<dbReference type="PROSITE" id="PS00178">
    <property type="entry name" value="AA_TRNA_LIGASE_I"/>
    <property type="match status" value="1"/>
</dbReference>
<dbReference type="NCBIfam" id="TIGR00234">
    <property type="entry name" value="tyrS"/>
    <property type="match status" value="1"/>
</dbReference>
<dbReference type="Gene3D" id="3.40.50.620">
    <property type="entry name" value="HUPs"/>
    <property type="match status" value="1"/>
</dbReference>
<evidence type="ECO:0000256" key="10">
    <source>
        <dbReference type="ARBA" id="ARBA00060965"/>
    </source>
</evidence>
<dbReference type="CDD" id="cd00165">
    <property type="entry name" value="S4"/>
    <property type="match status" value="1"/>
</dbReference>
<dbReference type="PRINTS" id="PR01040">
    <property type="entry name" value="TRNASYNTHTYR"/>
</dbReference>
<dbReference type="Pfam" id="PF22421">
    <property type="entry name" value="SYY_C-terminal"/>
    <property type="match status" value="1"/>
</dbReference>
<evidence type="ECO:0000256" key="12">
    <source>
        <dbReference type="PROSITE-ProRule" id="PRU00182"/>
    </source>
</evidence>
<protein>
    <recommendedName>
        <fullName evidence="11">Tyrosine--tRNA ligase</fullName>
        <ecNumber evidence="11">6.1.1.1</ecNumber>
    </recommendedName>
    <alternativeName>
        <fullName evidence="11">Tyrosyl-tRNA synthetase</fullName>
        <shortName evidence="11">TyrRS</shortName>
    </alternativeName>
</protein>
<feature type="short sequence motif" description="'HIGH' region" evidence="11">
    <location>
        <begin position="40"/>
        <end position="49"/>
    </location>
</feature>
<dbReference type="HAMAP" id="MF_02006">
    <property type="entry name" value="Tyr_tRNA_synth_type1"/>
    <property type="match status" value="1"/>
</dbReference>
<dbReference type="CDD" id="cd00805">
    <property type="entry name" value="TyrRS_core"/>
    <property type="match status" value="1"/>
</dbReference>
<dbReference type="GO" id="GO:0003723">
    <property type="term" value="F:RNA binding"/>
    <property type="evidence" value="ECO:0007669"/>
    <property type="project" value="UniProtKB-KW"/>
</dbReference>
<feature type="binding site" evidence="11">
    <location>
        <position position="172"/>
    </location>
    <ligand>
        <name>L-tyrosine</name>
        <dbReference type="ChEBI" id="CHEBI:58315"/>
    </ligand>
</feature>
<dbReference type="GO" id="GO:0005829">
    <property type="term" value="C:cytosol"/>
    <property type="evidence" value="ECO:0007669"/>
    <property type="project" value="TreeGrafter"/>
</dbReference>
<evidence type="ECO:0000256" key="4">
    <source>
        <dbReference type="ARBA" id="ARBA00022741"/>
    </source>
</evidence>
<accession>R1CA78</accession>
<dbReference type="InterPro" id="IPR036986">
    <property type="entry name" value="S4_RNA-bd_sf"/>
</dbReference>
<feature type="domain" description="Tyrosine--tRNA ligase SYY-like C-terminal" evidence="13">
    <location>
        <begin position="326"/>
        <end position="404"/>
    </location>
</feature>
<evidence type="ECO:0000256" key="2">
    <source>
        <dbReference type="ARBA" id="ARBA00022490"/>
    </source>
</evidence>
<keyword evidence="8 11" id="KW-0030">Aminoacyl-tRNA synthetase</keyword>
<comment type="caution">
    <text evidence="14">The sequence shown here is derived from an EMBL/GenBank/DDBJ whole genome shotgun (WGS) entry which is preliminary data.</text>
</comment>
<comment type="similarity">
    <text evidence="10 11">Belongs to the class-I aminoacyl-tRNA synthetase family. TyrS type 1 subfamily.</text>
</comment>
<evidence type="ECO:0000256" key="3">
    <source>
        <dbReference type="ARBA" id="ARBA00022598"/>
    </source>
</evidence>
<comment type="function">
    <text evidence="11">Catalyzes the attachment of tyrosine to tRNA(Tyr) in a two-step reaction: tyrosine is first activated by ATP to form Tyr-AMP and then transferred to the acceptor end of tRNA(Tyr).</text>
</comment>
<comment type="catalytic activity">
    <reaction evidence="9 11">
        <text>tRNA(Tyr) + L-tyrosine + ATP = L-tyrosyl-tRNA(Tyr) + AMP + diphosphate + H(+)</text>
        <dbReference type="Rhea" id="RHEA:10220"/>
        <dbReference type="Rhea" id="RHEA-COMP:9706"/>
        <dbReference type="Rhea" id="RHEA-COMP:9707"/>
        <dbReference type="ChEBI" id="CHEBI:15378"/>
        <dbReference type="ChEBI" id="CHEBI:30616"/>
        <dbReference type="ChEBI" id="CHEBI:33019"/>
        <dbReference type="ChEBI" id="CHEBI:58315"/>
        <dbReference type="ChEBI" id="CHEBI:78442"/>
        <dbReference type="ChEBI" id="CHEBI:78536"/>
        <dbReference type="ChEBI" id="CHEBI:456215"/>
        <dbReference type="EC" id="6.1.1.1"/>
    </reaction>
</comment>
<evidence type="ECO:0000256" key="11">
    <source>
        <dbReference type="HAMAP-Rule" id="MF_02006"/>
    </source>
</evidence>
<dbReference type="GO" id="GO:0006437">
    <property type="term" value="P:tyrosyl-tRNA aminoacylation"/>
    <property type="evidence" value="ECO:0007669"/>
    <property type="project" value="UniProtKB-UniRule"/>
</dbReference>
<dbReference type="RefSeq" id="WP_006317597.1">
    <property type="nucleotide sequence ID" value="NZ_ARZA01000287.1"/>
</dbReference>
<dbReference type="EMBL" id="ARZA01000287">
    <property type="protein sequence ID" value="EOC99244.1"/>
    <property type="molecule type" value="Genomic_DNA"/>
</dbReference>
<evidence type="ECO:0000256" key="5">
    <source>
        <dbReference type="ARBA" id="ARBA00022840"/>
    </source>
</evidence>
<dbReference type="InterPro" id="IPR024088">
    <property type="entry name" value="Tyr-tRNA-ligase_bac-type"/>
</dbReference>
<dbReference type="PATRIC" id="fig|1304284.3.peg.2660"/>
<evidence type="ECO:0000259" key="13">
    <source>
        <dbReference type="Pfam" id="PF22421"/>
    </source>
</evidence>
<keyword evidence="6 12" id="KW-0694">RNA-binding</keyword>
<dbReference type="InterPro" id="IPR001412">
    <property type="entry name" value="aa-tRNA-synth_I_CS"/>
</dbReference>
<evidence type="ECO:0000256" key="6">
    <source>
        <dbReference type="ARBA" id="ARBA00022884"/>
    </source>
</evidence>
<name>R1CA78_9FIRM</name>
<keyword evidence="3 11" id="KW-0436">Ligase</keyword>
<dbReference type="Gene3D" id="1.10.240.10">
    <property type="entry name" value="Tyrosyl-Transfer RNA Synthetase"/>
    <property type="match status" value="1"/>
</dbReference>
<dbReference type="GO" id="GO:0005524">
    <property type="term" value="F:ATP binding"/>
    <property type="evidence" value="ECO:0007669"/>
    <property type="project" value="UniProtKB-UniRule"/>
</dbReference>
<feature type="binding site" evidence="11">
    <location>
        <position position="168"/>
    </location>
    <ligand>
        <name>L-tyrosine</name>
        <dbReference type="ChEBI" id="CHEBI:58315"/>
    </ligand>
</feature>
<dbReference type="GO" id="GO:0042803">
    <property type="term" value="F:protein homodimerization activity"/>
    <property type="evidence" value="ECO:0007669"/>
    <property type="project" value="UniProtKB-ARBA"/>
</dbReference>
<dbReference type="eggNOG" id="COG0162">
    <property type="taxonomic scope" value="Bacteria"/>
</dbReference>
<feature type="binding site" evidence="11">
    <location>
        <position position="231"/>
    </location>
    <ligand>
        <name>ATP</name>
        <dbReference type="ChEBI" id="CHEBI:30616"/>
    </ligand>
</feature>
<evidence type="ECO:0000313" key="15">
    <source>
        <dbReference type="Proteomes" id="UP000013378"/>
    </source>
</evidence>
<keyword evidence="7 11" id="KW-0648">Protein biosynthesis</keyword>
<dbReference type="InterPro" id="IPR002305">
    <property type="entry name" value="aa-tRNA-synth_Ic"/>
</dbReference>
<dbReference type="AlphaFoldDB" id="R1CA78"/>
<evidence type="ECO:0000256" key="9">
    <source>
        <dbReference type="ARBA" id="ARBA00048248"/>
    </source>
</evidence>
<proteinExistence type="inferred from homology"/>
<dbReference type="InterPro" id="IPR014729">
    <property type="entry name" value="Rossmann-like_a/b/a_fold"/>
</dbReference>
<comment type="subcellular location">
    <subcellularLocation>
        <location evidence="1 11">Cytoplasm</location>
    </subcellularLocation>
</comment>
<keyword evidence="5 11" id="KW-0067">ATP-binding</keyword>
<feature type="short sequence motif" description="'KMSKS' region" evidence="11">
    <location>
        <begin position="228"/>
        <end position="232"/>
    </location>
</feature>
<dbReference type="FunFam" id="3.40.50.620:FF:000008">
    <property type="entry name" value="Tyrosine--tRNA ligase"/>
    <property type="match status" value="1"/>
</dbReference>
<dbReference type="GO" id="GO:0004831">
    <property type="term" value="F:tyrosine-tRNA ligase activity"/>
    <property type="evidence" value="ECO:0007669"/>
    <property type="project" value="UniProtKB-UniRule"/>
</dbReference>
<dbReference type="Gene3D" id="3.10.290.10">
    <property type="entry name" value="RNA-binding S4 domain"/>
    <property type="match status" value="1"/>
</dbReference>
<evidence type="ECO:0000256" key="8">
    <source>
        <dbReference type="ARBA" id="ARBA00023146"/>
    </source>
</evidence>
<evidence type="ECO:0000256" key="7">
    <source>
        <dbReference type="ARBA" id="ARBA00022917"/>
    </source>
</evidence>
<dbReference type="PANTHER" id="PTHR11766:SF0">
    <property type="entry name" value="TYROSINE--TRNA LIGASE, MITOCHONDRIAL"/>
    <property type="match status" value="1"/>
</dbReference>
<gene>
    <name evidence="11" type="primary">tyrS</name>
    <name evidence="14" type="ORF">L21TH_2708</name>
</gene>
<dbReference type="InterPro" id="IPR054608">
    <property type="entry name" value="SYY-like_C"/>
</dbReference>
<evidence type="ECO:0000256" key="1">
    <source>
        <dbReference type="ARBA" id="ARBA00004496"/>
    </source>
</evidence>